<organism evidence="1 2">
    <name type="scientific">Meloidogyne hapla</name>
    <name type="common">Root-knot nematode worm</name>
    <dbReference type="NCBI Taxonomy" id="6305"/>
    <lineage>
        <taxon>Eukaryota</taxon>
        <taxon>Metazoa</taxon>
        <taxon>Ecdysozoa</taxon>
        <taxon>Nematoda</taxon>
        <taxon>Chromadorea</taxon>
        <taxon>Rhabditida</taxon>
        <taxon>Tylenchina</taxon>
        <taxon>Tylenchomorpha</taxon>
        <taxon>Tylenchoidea</taxon>
        <taxon>Meloidogynidae</taxon>
        <taxon>Meloidogyninae</taxon>
        <taxon>Meloidogyne</taxon>
    </lineage>
</organism>
<proteinExistence type="predicted"/>
<dbReference type="InterPro" id="IPR008042">
    <property type="entry name" value="Retrotrans_Pao"/>
</dbReference>
<dbReference type="PANTHER" id="PTHR47331:SF1">
    <property type="entry name" value="GAG-LIKE PROTEIN"/>
    <property type="match status" value="1"/>
</dbReference>
<dbReference type="PANTHER" id="PTHR47331">
    <property type="entry name" value="PHD-TYPE DOMAIN-CONTAINING PROTEIN"/>
    <property type="match status" value="1"/>
</dbReference>
<dbReference type="AlphaFoldDB" id="A0A1I8BNT0"/>
<keyword evidence="1" id="KW-1185">Reference proteome</keyword>
<name>A0A1I8BNT0_MELHA</name>
<evidence type="ECO:0000313" key="1">
    <source>
        <dbReference type="Proteomes" id="UP000095281"/>
    </source>
</evidence>
<accession>A0A1I8BNT0</accession>
<sequence length="267" mass="30863">MEDRLDKSKPKILGIPWNIETDRISIAFPTVGSSVKVNKRLVLKQLASVFDPLGLASPSLLPAKLFFQSLWEKPREWDNILTEEEANKWLNITEKWKVSPIEIKRKIIGKIGDYQLHVFCDASKDAYASCVYMSHEDLKFGYTPTECNPADIATRGCAPVELSTNYLWWTGPEWLTNDSWPVELNFVVENKEENNPEEKFNFEVNQINNKDCDNLIDFNKLNSWNKIIKIILFVSLFTRIWMNKCKKKVKSEFVESLSKNGKHTGVD</sequence>
<dbReference type="WBParaSite" id="MhA1_Contig3331.frz3.gene2">
    <property type="protein sequence ID" value="MhA1_Contig3331.frz3.gene2"/>
    <property type="gene ID" value="MhA1_Contig3331.frz3.gene2"/>
</dbReference>
<evidence type="ECO:0000313" key="2">
    <source>
        <dbReference type="WBParaSite" id="MhA1_Contig3331.frz3.gene2"/>
    </source>
</evidence>
<dbReference type="OMA" id="CVYMSHE"/>
<dbReference type="Proteomes" id="UP000095281">
    <property type="component" value="Unplaced"/>
</dbReference>
<dbReference type="Pfam" id="PF05380">
    <property type="entry name" value="Peptidase_A17"/>
    <property type="match status" value="1"/>
</dbReference>
<reference evidence="2" key="1">
    <citation type="submission" date="2016-11" db="UniProtKB">
        <authorList>
            <consortium name="WormBaseParasite"/>
        </authorList>
    </citation>
    <scope>IDENTIFICATION</scope>
</reference>
<protein>
    <submittedName>
        <fullName evidence="2">RT_RNaseH_2 domain-containing protein</fullName>
    </submittedName>
</protein>